<dbReference type="EMBL" id="JACHNF010000001">
    <property type="protein sequence ID" value="MBB5979301.1"/>
    <property type="molecule type" value="Genomic_DNA"/>
</dbReference>
<name>A0A841DN33_9ACTN</name>
<dbReference type="InterPro" id="IPR036388">
    <property type="entry name" value="WH-like_DNA-bd_sf"/>
</dbReference>
<reference evidence="2 3" key="1">
    <citation type="submission" date="2020-08" db="EMBL/GenBank/DDBJ databases">
        <title>Sequencing the genomes of 1000 actinobacteria strains.</title>
        <authorList>
            <person name="Klenk H.-P."/>
        </authorList>
    </citation>
    <scope>NUCLEOTIDE SEQUENCE [LARGE SCALE GENOMIC DNA]</scope>
    <source>
        <strain evidence="2 3">DSM 17294</strain>
    </source>
</reference>
<evidence type="ECO:0000313" key="2">
    <source>
        <dbReference type="EMBL" id="MBB5979301.1"/>
    </source>
</evidence>
<gene>
    <name evidence="2" type="ORF">HDA44_002642</name>
</gene>
<dbReference type="Proteomes" id="UP000558997">
    <property type="component" value="Unassembled WGS sequence"/>
</dbReference>
<feature type="region of interest" description="Disordered" evidence="1">
    <location>
        <begin position="216"/>
        <end position="235"/>
    </location>
</feature>
<sequence length="235" mass="25591">MDISRHADVQAVAVLEEPTRRRLYEYVVAHAEPISRDDAASALGIPRTTAAFHLDRLTEEGLLETCYERRTGRTGPGAGRPAKLYHRSDREIEISLPERQYAIAGQLLAAAIQDAEAYGISPREAVNRRAREYGETIGRTAGKQSVEQVLAAHGFEPRAEADGIVLANCPFRRLAKEHPQLVCGMNLHLIAGLLTSLDTPLQAELAPTAGHCCVRITGRPPADQGDALRSERGEG</sequence>
<accession>A0A841DN33</accession>
<dbReference type="InterPro" id="IPR011991">
    <property type="entry name" value="ArsR-like_HTH"/>
</dbReference>
<proteinExistence type="predicted"/>
<dbReference type="Pfam" id="PF12840">
    <property type="entry name" value="HTH_20"/>
    <property type="match status" value="1"/>
</dbReference>
<organism evidence="2 3">
    <name type="scientific">Kribbella solani</name>
    <dbReference type="NCBI Taxonomy" id="236067"/>
    <lineage>
        <taxon>Bacteria</taxon>
        <taxon>Bacillati</taxon>
        <taxon>Actinomycetota</taxon>
        <taxon>Actinomycetes</taxon>
        <taxon>Propionibacteriales</taxon>
        <taxon>Kribbellaceae</taxon>
        <taxon>Kribbella</taxon>
    </lineage>
</organism>
<feature type="compositionally biased region" description="Basic and acidic residues" evidence="1">
    <location>
        <begin position="226"/>
        <end position="235"/>
    </location>
</feature>
<keyword evidence="3" id="KW-1185">Reference proteome</keyword>
<dbReference type="Gene3D" id="1.10.10.10">
    <property type="entry name" value="Winged helix-like DNA-binding domain superfamily/Winged helix DNA-binding domain"/>
    <property type="match status" value="1"/>
</dbReference>
<comment type="caution">
    <text evidence="2">The sequence shown here is derived from an EMBL/GenBank/DDBJ whole genome shotgun (WGS) entry which is preliminary data.</text>
</comment>
<evidence type="ECO:0000256" key="1">
    <source>
        <dbReference type="SAM" id="MobiDB-lite"/>
    </source>
</evidence>
<dbReference type="CDD" id="cd00090">
    <property type="entry name" value="HTH_ARSR"/>
    <property type="match status" value="1"/>
</dbReference>
<evidence type="ECO:0000313" key="3">
    <source>
        <dbReference type="Proteomes" id="UP000558997"/>
    </source>
</evidence>
<dbReference type="SUPFAM" id="SSF46785">
    <property type="entry name" value="Winged helix' DNA-binding domain"/>
    <property type="match status" value="1"/>
</dbReference>
<protein>
    <submittedName>
        <fullName evidence="2">Putative ArsR family transcriptional regulator</fullName>
    </submittedName>
</protein>
<dbReference type="InterPro" id="IPR036390">
    <property type="entry name" value="WH_DNA-bd_sf"/>
</dbReference>
<dbReference type="RefSeq" id="WP_184834202.1">
    <property type="nucleotide sequence ID" value="NZ_BAAAVN010000001.1"/>
</dbReference>
<dbReference type="AlphaFoldDB" id="A0A841DN33"/>